<dbReference type="SUPFAM" id="SSF57196">
    <property type="entry name" value="EGF/Laminin"/>
    <property type="match status" value="1"/>
</dbReference>
<gene>
    <name evidence="3" type="ORF">GL50803_0014573</name>
</gene>
<comment type="caution">
    <text evidence="3">The sequence shown here is derived from an EMBL/GenBank/DDBJ whole genome shotgun (WGS) entry which is preliminary data.</text>
</comment>
<dbReference type="Pfam" id="PF07974">
    <property type="entry name" value="EGF_2"/>
    <property type="match status" value="1"/>
</dbReference>
<dbReference type="SMART" id="SM00181">
    <property type="entry name" value="EGF"/>
    <property type="match status" value="5"/>
</dbReference>
<organism evidence="3 4">
    <name type="scientific">Giardia intestinalis (strain ATCC 50803 / WB clone C6)</name>
    <name type="common">Giardia lamblia</name>
    <dbReference type="NCBI Taxonomy" id="184922"/>
    <lineage>
        <taxon>Eukaryota</taxon>
        <taxon>Metamonada</taxon>
        <taxon>Diplomonadida</taxon>
        <taxon>Hexamitidae</taxon>
        <taxon>Giardiinae</taxon>
        <taxon>Giardia</taxon>
    </lineage>
</organism>
<evidence type="ECO:0000313" key="4">
    <source>
        <dbReference type="Proteomes" id="UP000001548"/>
    </source>
</evidence>
<evidence type="ECO:0000256" key="1">
    <source>
        <dbReference type="ARBA" id="ARBA00023157"/>
    </source>
</evidence>
<proteinExistence type="predicted"/>
<evidence type="ECO:0000256" key="2">
    <source>
        <dbReference type="PROSITE-ProRule" id="PRU00076"/>
    </source>
</evidence>
<evidence type="ECO:0000313" key="3">
    <source>
        <dbReference type="EMBL" id="KAE8304042.1"/>
    </source>
</evidence>
<dbReference type="Proteomes" id="UP000001548">
    <property type="component" value="Unassembled WGS sequence"/>
</dbReference>
<dbReference type="GeneID" id="5699022"/>
<dbReference type="STRING" id="184922.A8BMN6"/>
<accession>A8BMN6</accession>
<keyword evidence="2" id="KW-0245">EGF-like domain</keyword>
<protein>
    <submittedName>
        <fullName evidence="3">Tenascin-like protein</fullName>
    </submittedName>
</protein>
<dbReference type="Gene3D" id="2.10.25.10">
    <property type="entry name" value="Laminin"/>
    <property type="match status" value="1"/>
</dbReference>
<dbReference type="AlphaFoldDB" id="A8BMN6"/>
<dbReference type="EMBL" id="AACB03000002">
    <property type="protein sequence ID" value="KAE8304042.1"/>
    <property type="molecule type" value="Genomic_DNA"/>
</dbReference>
<dbReference type="OMA" id="PFFGKRC"/>
<dbReference type="VEuPathDB" id="GiardiaDB:GL50803_14573"/>
<keyword evidence="4" id="KW-1185">Reference proteome</keyword>
<dbReference type="InterPro" id="IPR013111">
    <property type="entry name" value="EGF_extracell"/>
</dbReference>
<dbReference type="PROSITE" id="PS00022">
    <property type="entry name" value="EGF_1"/>
    <property type="match status" value="2"/>
</dbReference>
<dbReference type="KEGG" id="gla:GL50803_0014573"/>
<dbReference type="PROSITE" id="PS50026">
    <property type="entry name" value="EGF_3"/>
    <property type="match status" value="2"/>
</dbReference>
<dbReference type="InterPro" id="IPR000742">
    <property type="entry name" value="EGF"/>
</dbReference>
<keyword evidence="1 2" id="KW-1015">Disulfide bond</keyword>
<feature type="disulfide bond" evidence="2">
    <location>
        <begin position="119"/>
        <end position="136"/>
    </location>
</feature>
<name>A8BMN6_GIAIC</name>
<reference evidence="3 4" key="1">
    <citation type="journal article" date="2007" name="Science">
        <title>Genomic minimalism in the early diverging intestinal parasite Giardia lamblia.</title>
        <authorList>
            <person name="Morrison H.G."/>
            <person name="McArthur A.G."/>
            <person name="Gillin F.D."/>
            <person name="Aley S.B."/>
            <person name="Adam R.D."/>
            <person name="Olsen G.J."/>
            <person name="Best A.A."/>
            <person name="Cande W.Z."/>
            <person name="Chen F."/>
            <person name="Cipriano M.J."/>
            <person name="Davids B.J."/>
            <person name="Dawson S.C."/>
            <person name="Elmendorf H.G."/>
            <person name="Hehl A.B."/>
            <person name="Holder M.E."/>
            <person name="Huse S.M."/>
            <person name="Kim U.U."/>
            <person name="Lasek-Nesselquist E."/>
            <person name="Manning G."/>
            <person name="Nigam A."/>
            <person name="Nixon J.E."/>
            <person name="Palm D."/>
            <person name="Passamaneck N.E."/>
            <person name="Prabhu A."/>
            <person name="Reich C.I."/>
            <person name="Reiner D.S."/>
            <person name="Samuelson J."/>
            <person name="Svard S.G."/>
            <person name="Sogin M.L."/>
        </authorList>
    </citation>
    <scope>NUCLEOTIDE SEQUENCE [LARGE SCALE GENOMIC DNA]</scope>
    <source>
        <strain evidence="3 4">WB C6</strain>
    </source>
</reference>
<dbReference type="Gene3D" id="2.170.300.10">
    <property type="entry name" value="Tie2 ligand-binding domain superfamily"/>
    <property type="match status" value="1"/>
</dbReference>
<sequence length="499" mass="53351">MSMLSSLLVGLWALQCPQGMTSHADRCVPQSCINNKTVCGAHGVCDKHGICRYKDRQAVPRVVKEPQECMDGELLCNGRGQCVQQPGGSYQCKCENGFSPFGSSSHCVPDICITGDKLCSGRGECVDDREADEQRCSCVELVTGNQCESCDQDGVDVDGKCVYRECVVTYPDGTIGECNGIGVCGKLDGRYQCICSQLDSYTIDRFTCLAYACLASDLTKGVCYRHGFCKGGKCICDEGHSGHLCEITSVGCDEGETQVGERCYPTGCISEIGETSPVLCNAAGHCNYKTGVCECSIAYVGSLCTECADTAILFNGACVDKACVTDEPDGSISVCNGHGKCIEGLEDSVKCLCDQDYRTIGTLLCYPSSCVRFNVLCNNRGTCIDKECVCDDDFYGDYCEFSKSCPAGHQLVLGYCVPNVCVTTYSDGSKTVCGGYGHCVEKEGGHTCECIKDGRFINGACVSDACITNKMYDVVCSNNGQCKGGVCFCKYDNPSPTCS</sequence>
<dbReference type="RefSeq" id="XP_001706136.1">
    <property type="nucleotide sequence ID" value="XM_001706084.1"/>
</dbReference>
<comment type="caution">
    <text evidence="2">Lacks conserved residue(s) required for the propagation of feature annotation.</text>
</comment>
<dbReference type="HOGENOM" id="CLU_461137_0_0_1"/>
<feature type="disulfide bond" evidence="2">
    <location>
        <begin position="138"/>
        <end position="147"/>
    </location>
</feature>